<dbReference type="GO" id="GO:0003723">
    <property type="term" value="F:RNA binding"/>
    <property type="evidence" value="ECO:0007669"/>
    <property type="project" value="TreeGrafter"/>
</dbReference>
<dbReference type="InterPro" id="IPR001650">
    <property type="entry name" value="Helicase_C-like"/>
</dbReference>
<keyword evidence="2" id="KW-0547">Nucleotide-binding</keyword>
<accession>A0AAN8ZB15</accession>
<reference evidence="6 7" key="1">
    <citation type="submission" date="2023-12" db="EMBL/GenBank/DDBJ databases">
        <title>A high-quality genome assembly for Dillenia turbinata (Dilleniales).</title>
        <authorList>
            <person name="Chanderbali A."/>
        </authorList>
    </citation>
    <scope>NUCLEOTIDE SEQUENCE [LARGE SCALE GENOMIC DNA]</scope>
    <source>
        <strain evidence="6">LSX21</strain>
        <tissue evidence="6">Leaf</tissue>
    </source>
</reference>
<dbReference type="EMBL" id="JBAMMX010000011">
    <property type="protein sequence ID" value="KAK6931561.1"/>
    <property type="molecule type" value="Genomic_DNA"/>
</dbReference>
<dbReference type="Proteomes" id="UP001370490">
    <property type="component" value="Unassembled WGS sequence"/>
</dbReference>
<proteinExistence type="predicted"/>
<evidence type="ECO:0000256" key="3">
    <source>
        <dbReference type="ARBA" id="ARBA00022840"/>
    </source>
</evidence>
<dbReference type="SUPFAM" id="SSF52540">
    <property type="entry name" value="P-loop containing nucleoside triphosphate hydrolases"/>
    <property type="match status" value="1"/>
</dbReference>
<dbReference type="EC" id="3.6.4.13" evidence="1"/>
<name>A0AAN8ZB15_9MAGN</name>
<dbReference type="SMART" id="SM00847">
    <property type="entry name" value="HA2"/>
    <property type="match status" value="1"/>
</dbReference>
<keyword evidence="3" id="KW-0067">ATP-binding</keyword>
<organism evidence="6 7">
    <name type="scientific">Dillenia turbinata</name>
    <dbReference type="NCBI Taxonomy" id="194707"/>
    <lineage>
        <taxon>Eukaryota</taxon>
        <taxon>Viridiplantae</taxon>
        <taxon>Streptophyta</taxon>
        <taxon>Embryophyta</taxon>
        <taxon>Tracheophyta</taxon>
        <taxon>Spermatophyta</taxon>
        <taxon>Magnoliopsida</taxon>
        <taxon>eudicotyledons</taxon>
        <taxon>Gunneridae</taxon>
        <taxon>Pentapetalae</taxon>
        <taxon>Dilleniales</taxon>
        <taxon>Dilleniaceae</taxon>
        <taxon>Dillenia</taxon>
    </lineage>
</organism>
<dbReference type="AlphaFoldDB" id="A0AAN8ZB15"/>
<gene>
    <name evidence="6" type="ORF">RJ641_003354</name>
</gene>
<sequence length="589" mass="66827">MDVSVECKVRPEGMKGRDTHLFVLHHWHPAEKVTGRWKLERYLACCPKRSPSSLTRVVADFDECSFRCGPVHIILWSIIPYGSHLLPFGRVQGFIYPVRTHFLENVLEMTGYRLTPYGQIDDYGQEKMWKMNKQALRKRKSQLASLDALRSTDLKDYSIQTCESLSCWNPDCMGFNLIEYLLCHICENEKPGAVLVLTGWDDIRDPYRVLLLACHGAMASADQRLIFNEPDDGVRKIVLATNIAEAGITINDVVFVIDCGKAKESSDDALNNNPCYFLPGFLKSLHSKCVYNAFANYRLPEILRTPLQSLYLQIKSLKLGSISEFLSRVLQSPELLAIMIPLITYQFSIMSDLPHVFPLFTMLLITGALDENENLTDLGCHLTMLPMEPNLGKMLILGAIFNWLDPISTVISGLRVRDPFLTPLEKKDASVFLVEAMKAQFSCDYSHHLALVRAYVGWRDAERYFTRYEYCGKNFLSAQSMKAILMMTIYSEQLFVMVSILEFALWCAFGALSDYVSFLCGAYGRIRQGIKPSKISSVMAALPPSFSSTESGPGVDNSKIQLQRLLTRTGYAAWMYKTKQLKNNQFWAL</sequence>
<dbReference type="PANTHER" id="PTHR18934:SF146">
    <property type="entry name" value="DEXH-BOX ATP-DEPENDENT RNA HELICASE DEXH5, MITOCHONDRIAL"/>
    <property type="match status" value="1"/>
</dbReference>
<dbReference type="GO" id="GO:0005634">
    <property type="term" value="C:nucleus"/>
    <property type="evidence" value="ECO:0007669"/>
    <property type="project" value="TreeGrafter"/>
</dbReference>
<keyword evidence="6" id="KW-0378">Hydrolase</keyword>
<dbReference type="Pfam" id="PF00271">
    <property type="entry name" value="Helicase_C"/>
    <property type="match status" value="1"/>
</dbReference>
<evidence type="ECO:0000259" key="5">
    <source>
        <dbReference type="PROSITE" id="PS51194"/>
    </source>
</evidence>
<evidence type="ECO:0000256" key="1">
    <source>
        <dbReference type="ARBA" id="ARBA00012552"/>
    </source>
</evidence>
<dbReference type="InterPro" id="IPR048333">
    <property type="entry name" value="HA2_WH"/>
</dbReference>
<comment type="catalytic activity">
    <reaction evidence="4">
        <text>ATP + H2O = ADP + phosphate + H(+)</text>
        <dbReference type="Rhea" id="RHEA:13065"/>
        <dbReference type="ChEBI" id="CHEBI:15377"/>
        <dbReference type="ChEBI" id="CHEBI:15378"/>
        <dbReference type="ChEBI" id="CHEBI:30616"/>
        <dbReference type="ChEBI" id="CHEBI:43474"/>
        <dbReference type="ChEBI" id="CHEBI:456216"/>
        <dbReference type="EC" id="3.6.4.13"/>
    </reaction>
</comment>
<dbReference type="CDD" id="cd18791">
    <property type="entry name" value="SF2_C_RHA"/>
    <property type="match status" value="1"/>
</dbReference>
<protein>
    <recommendedName>
        <fullName evidence="1">RNA helicase</fullName>
        <ecNumber evidence="1">3.6.4.13</ecNumber>
    </recommendedName>
</protein>
<evidence type="ECO:0000313" key="7">
    <source>
        <dbReference type="Proteomes" id="UP001370490"/>
    </source>
</evidence>
<dbReference type="InterPro" id="IPR007502">
    <property type="entry name" value="Helicase-assoc_dom"/>
</dbReference>
<dbReference type="InterPro" id="IPR027417">
    <property type="entry name" value="P-loop_NTPase"/>
</dbReference>
<comment type="caution">
    <text evidence="6">The sequence shown here is derived from an EMBL/GenBank/DDBJ whole genome shotgun (WGS) entry which is preliminary data.</text>
</comment>
<dbReference type="GO" id="GO:0003724">
    <property type="term" value="F:RNA helicase activity"/>
    <property type="evidence" value="ECO:0007669"/>
    <property type="project" value="UniProtKB-EC"/>
</dbReference>
<keyword evidence="6" id="KW-0347">Helicase</keyword>
<dbReference type="PANTHER" id="PTHR18934">
    <property type="entry name" value="ATP-DEPENDENT RNA HELICASE"/>
    <property type="match status" value="1"/>
</dbReference>
<evidence type="ECO:0000256" key="2">
    <source>
        <dbReference type="ARBA" id="ARBA00022741"/>
    </source>
</evidence>
<dbReference type="Pfam" id="PF04408">
    <property type="entry name" value="WHD_HA2"/>
    <property type="match status" value="1"/>
</dbReference>
<dbReference type="Gene3D" id="3.40.50.300">
    <property type="entry name" value="P-loop containing nucleotide triphosphate hydrolases"/>
    <property type="match status" value="1"/>
</dbReference>
<evidence type="ECO:0000256" key="4">
    <source>
        <dbReference type="ARBA" id="ARBA00047984"/>
    </source>
</evidence>
<dbReference type="GO" id="GO:0005524">
    <property type="term" value="F:ATP binding"/>
    <property type="evidence" value="ECO:0007669"/>
    <property type="project" value="UniProtKB-KW"/>
</dbReference>
<feature type="domain" description="Helicase C-terminal" evidence="5">
    <location>
        <begin position="153"/>
        <end position="318"/>
    </location>
</feature>
<evidence type="ECO:0000313" key="6">
    <source>
        <dbReference type="EMBL" id="KAK6931561.1"/>
    </source>
</evidence>
<dbReference type="Gene3D" id="1.20.120.1080">
    <property type="match status" value="1"/>
</dbReference>
<keyword evidence="7" id="KW-1185">Reference proteome</keyword>
<dbReference type="PROSITE" id="PS51194">
    <property type="entry name" value="HELICASE_CTER"/>
    <property type="match status" value="1"/>
</dbReference>
<dbReference type="Pfam" id="PF21010">
    <property type="entry name" value="HA2_C"/>
    <property type="match status" value="1"/>
</dbReference>